<feature type="compositionally biased region" description="Acidic residues" evidence="1">
    <location>
        <begin position="435"/>
        <end position="446"/>
    </location>
</feature>
<feature type="region of interest" description="Disordered" evidence="1">
    <location>
        <begin position="479"/>
        <end position="616"/>
    </location>
</feature>
<feature type="compositionally biased region" description="Low complexity" evidence="1">
    <location>
        <begin position="588"/>
        <end position="598"/>
    </location>
</feature>
<feature type="compositionally biased region" description="Acidic residues" evidence="1">
    <location>
        <begin position="488"/>
        <end position="507"/>
    </location>
</feature>
<accession>A0AAD6J5P7</accession>
<name>A0AAD6J5P7_DREDA</name>
<evidence type="ECO:0000256" key="1">
    <source>
        <dbReference type="SAM" id="MobiDB-lite"/>
    </source>
</evidence>
<feature type="compositionally biased region" description="Polar residues" evidence="1">
    <location>
        <begin position="513"/>
        <end position="537"/>
    </location>
</feature>
<keyword evidence="2" id="KW-0472">Membrane</keyword>
<keyword evidence="4" id="KW-1185">Reference proteome</keyword>
<dbReference type="Proteomes" id="UP001221413">
    <property type="component" value="Unassembled WGS sequence"/>
</dbReference>
<dbReference type="AlphaFoldDB" id="A0AAD6J5P7"/>
<evidence type="ECO:0000313" key="4">
    <source>
        <dbReference type="Proteomes" id="UP001221413"/>
    </source>
</evidence>
<reference evidence="3" key="1">
    <citation type="submission" date="2023-01" db="EMBL/GenBank/DDBJ databases">
        <title>The chitinases involved in constricting ring structure development in the nematode-trapping fungus Drechslerella dactyloides.</title>
        <authorList>
            <person name="Wang R."/>
            <person name="Zhang L."/>
            <person name="Tang P."/>
            <person name="Li S."/>
            <person name="Liang L."/>
        </authorList>
    </citation>
    <scope>NUCLEOTIDE SEQUENCE</scope>
    <source>
        <strain evidence="3">YMF1.00031</strain>
    </source>
</reference>
<comment type="caution">
    <text evidence="3">The sequence shown here is derived from an EMBL/GenBank/DDBJ whole genome shotgun (WGS) entry which is preliminary data.</text>
</comment>
<feature type="region of interest" description="Disordered" evidence="1">
    <location>
        <begin position="139"/>
        <end position="179"/>
    </location>
</feature>
<feature type="region of interest" description="Disordered" evidence="1">
    <location>
        <begin position="422"/>
        <end position="449"/>
    </location>
</feature>
<feature type="transmembrane region" description="Helical" evidence="2">
    <location>
        <begin position="15"/>
        <end position="39"/>
    </location>
</feature>
<sequence length="616" mass="66108">MKSATHHSSGSSMPLWQLVGLIVMASILLGSPLLACLVYHRRREQEHMQTEVRKAFVSAGSADPDSAQTLRARYQTPGRDHYVLPFPVDVAVPPTPRRTVSGSSTVPLLMLSPEAGPSRQVSGAYAYGPGGNSGITMATGAAAHARERETSGGSDDIPRLDSDSYKRERGRGRVRGHANTRETSTALGVDFAERAGTATALAYPETAHRAPQRERQRRVYGAAIGGYGTLGHVMHSTYTAAQRAYRGRHRLNFWSAWMAPWLRGYPGLAAIDEESVGTSRLSRERRRNGRVEIDANAARTTVTSRLRDFGLTLGRNIHGTGSSVASSSAATSTSGFSLSESVGTPPAFEKFDGTAPYNPSMARSLTRRLLKVGFQAKDGVEDNIKEEVAPKGLFGAWKGCADLKRRVLERRQLEGGPRLFSIPKRRATVSGSESGSDDEGSIDNEEQGGMGELAEARTSIRDFAHAFSRDIVGESTTGTVRVYHIDDPGDDTDEADDEDSEDDESDPTSETARSLSRKASATSYISDENTPTTSLAVTANPDGSKADEVSPAGTLRGRRTIRGISEAPGSQKMRMERNTPQSTGSRVALAVAAAGNAAAEKETNGTTNYGRDDEVD</sequence>
<feature type="compositionally biased region" description="Basic residues" evidence="1">
    <location>
        <begin position="168"/>
        <end position="178"/>
    </location>
</feature>
<evidence type="ECO:0000313" key="3">
    <source>
        <dbReference type="EMBL" id="KAJ6265008.1"/>
    </source>
</evidence>
<protein>
    <submittedName>
        <fullName evidence="3">Uncharacterized protein</fullName>
    </submittedName>
</protein>
<proteinExistence type="predicted"/>
<keyword evidence="2" id="KW-1133">Transmembrane helix</keyword>
<keyword evidence="2" id="KW-0812">Transmembrane</keyword>
<evidence type="ECO:0000256" key="2">
    <source>
        <dbReference type="SAM" id="Phobius"/>
    </source>
</evidence>
<gene>
    <name evidence="3" type="ORF">Dda_1163</name>
</gene>
<feature type="compositionally biased region" description="Basic and acidic residues" evidence="1">
    <location>
        <begin position="144"/>
        <end position="167"/>
    </location>
</feature>
<dbReference type="EMBL" id="JAQGDS010000001">
    <property type="protein sequence ID" value="KAJ6265008.1"/>
    <property type="molecule type" value="Genomic_DNA"/>
</dbReference>
<organism evidence="3 4">
    <name type="scientific">Drechslerella dactyloides</name>
    <name type="common">Nematode-trapping fungus</name>
    <name type="synonym">Arthrobotrys dactyloides</name>
    <dbReference type="NCBI Taxonomy" id="74499"/>
    <lineage>
        <taxon>Eukaryota</taxon>
        <taxon>Fungi</taxon>
        <taxon>Dikarya</taxon>
        <taxon>Ascomycota</taxon>
        <taxon>Pezizomycotina</taxon>
        <taxon>Orbiliomycetes</taxon>
        <taxon>Orbiliales</taxon>
        <taxon>Orbiliaceae</taxon>
        <taxon>Drechslerella</taxon>
    </lineage>
</organism>